<feature type="region of interest" description="Disordered" evidence="1">
    <location>
        <begin position="28"/>
        <end position="47"/>
    </location>
</feature>
<evidence type="ECO:0000259" key="2">
    <source>
        <dbReference type="Pfam" id="PF11827"/>
    </source>
</evidence>
<evidence type="ECO:0000313" key="4">
    <source>
        <dbReference type="Proteomes" id="UP000251889"/>
    </source>
</evidence>
<evidence type="ECO:0000313" key="3">
    <source>
        <dbReference type="EMBL" id="RAW00012.1"/>
    </source>
</evidence>
<organism evidence="3 4">
    <name type="scientific">Pseudochryseolinea flava</name>
    <dbReference type="NCBI Taxonomy" id="2059302"/>
    <lineage>
        <taxon>Bacteria</taxon>
        <taxon>Pseudomonadati</taxon>
        <taxon>Bacteroidota</taxon>
        <taxon>Cytophagia</taxon>
        <taxon>Cytophagales</taxon>
        <taxon>Fulvivirgaceae</taxon>
        <taxon>Pseudochryseolinea</taxon>
    </lineage>
</organism>
<sequence length="201" mass="22387">MKTRPLFLAFTFGALVLTLTNCGGQKQDEHEHAATAEKEDEKTTPVSEPQFKVDATFQSQLSDFFTAYIKLKDAFVASDVEKVKAEASAADAALAKVDMKLLSGAAHNDWMTYLSPLQDALKEIQATTDLEAQRKSFRTLSDNFYKAVKAFGLGGKEAYYEYCPMAFNNEGAYWLSDQSKIRNPYFGDQMLTCGVVKETLK</sequence>
<evidence type="ECO:0000256" key="1">
    <source>
        <dbReference type="SAM" id="MobiDB-lite"/>
    </source>
</evidence>
<reference evidence="3 4" key="1">
    <citation type="submission" date="2018-06" db="EMBL/GenBank/DDBJ databases">
        <title>Chryseolinea flavus sp. nov., a member of the phylum Bacteroidetes isolated from soil.</title>
        <authorList>
            <person name="Li Y."/>
            <person name="Wang J."/>
        </authorList>
    </citation>
    <scope>NUCLEOTIDE SEQUENCE [LARGE SCALE GENOMIC DNA]</scope>
    <source>
        <strain evidence="3 4">SDU1-6</strain>
    </source>
</reference>
<feature type="compositionally biased region" description="Basic and acidic residues" evidence="1">
    <location>
        <begin position="28"/>
        <end position="43"/>
    </location>
</feature>
<proteinExistence type="predicted"/>
<gene>
    <name evidence="3" type="ORF">DQQ10_15755</name>
</gene>
<keyword evidence="4" id="KW-1185">Reference proteome</keyword>
<dbReference type="InterPro" id="IPR021782">
    <property type="entry name" value="DUF3347"/>
</dbReference>
<dbReference type="Pfam" id="PF11827">
    <property type="entry name" value="DUF3347"/>
    <property type="match status" value="1"/>
</dbReference>
<dbReference type="AlphaFoldDB" id="A0A364XZP9"/>
<dbReference type="EMBL" id="QMFY01000008">
    <property type="protein sequence ID" value="RAW00012.1"/>
    <property type="molecule type" value="Genomic_DNA"/>
</dbReference>
<name>A0A364XZP9_9BACT</name>
<comment type="caution">
    <text evidence="3">The sequence shown here is derived from an EMBL/GenBank/DDBJ whole genome shotgun (WGS) entry which is preliminary data.</text>
</comment>
<feature type="domain" description="DUF3347" evidence="2">
    <location>
        <begin position="65"/>
        <end position="153"/>
    </location>
</feature>
<dbReference type="RefSeq" id="WP_112747850.1">
    <property type="nucleotide sequence ID" value="NZ_QMFY01000008.1"/>
</dbReference>
<dbReference type="Proteomes" id="UP000251889">
    <property type="component" value="Unassembled WGS sequence"/>
</dbReference>
<dbReference type="OrthoDB" id="5513217at2"/>
<protein>
    <recommendedName>
        <fullName evidence="2">DUF3347 domain-containing protein</fullName>
    </recommendedName>
</protein>
<accession>A0A364XZP9</accession>